<protein>
    <recommendedName>
        <fullName evidence="5">Glycosyl transferase family 1</fullName>
    </recommendedName>
</protein>
<keyword evidence="4" id="KW-1185">Reference proteome</keyword>
<feature type="domain" description="Glycosyl transferase family 1" evidence="1">
    <location>
        <begin position="241"/>
        <end position="406"/>
    </location>
</feature>
<dbReference type="Pfam" id="PF00534">
    <property type="entry name" value="Glycos_transf_1"/>
    <property type="match status" value="1"/>
</dbReference>
<proteinExistence type="predicted"/>
<reference evidence="3 4" key="1">
    <citation type="submission" date="2013-11" db="EMBL/GenBank/DDBJ databases">
        <title>Metagenomic analysis of a methanogenic consortium involved in long chain n-alkane degradation.</title>
        <authorList>
            <person name="Davidova I.A."/>
            <person name="Callaghan A.V."/>
            <person name="Wawrik B."/>
            <person name="Pruitt S."/>
            <person name="Marks C."/>
            <person name="Duncan K.E."/>
            <person name="Suflita J.M."/>
        </authorList>
    </citation>
    <scope>NUCLEOTIDE SEQUENCE [LARGE SCALE GENOMIC DNA]</scope>
    <source>
        <strain evidence="3 4">SPR</strain>
    </source>
</reference>
<sequence>MLLNYSTFLPLAEAFMPRLSQKRAAFRFKITGRALKPAWPKYQRPMLRCQRSPGAVARIYQKKGNMSSFYKILHTEWSNGWGGQEIRILDECLGMAERGHEVELAGCPEGKLRKRAQESGLVFHPIAMKGPWDINALAKLVALIKAKGIDIIHTHSSVDSWLGGFAARLAGIKCVRTRHLSVPVSKNPLNIVYKLPQAVTTTGVSIRRHLVEDYGLPPERVTSVPTGVDAKRFAPREPDPELARELGLEPGRNVVAMVAVLRSWKRHDLFCAMARDLLAQRPDTRFLIVGDGPGWKRINGYLDDKGLRPAAIMTGHRNDVERILPLCTVCVLASDKAEGVPQAVLQQFACQKAVVAADAGDVAQVVLNEKTGLLVEPGSSDSLLAGVSRLLDDPDLRASLGRAGRELVMKKHSKKVMLDATEKVYADLGVKKREDA</sequence>
<dbReference type="STRING" id="1429043.X474_02440"/>
<dbReference type="InterPro" id="IPR050194">
    <property type="entry name" value="Glycosyltransferase_grp1"/>
</dbReference>
<dbReference type="InterPro" id="IPR028098">
    <property type="entry name" value="Glyco_trans_4-like_N"/>
</dbReference>
<evidence type="ECO:0000259" key="1">
    <source>
        <dbReference type="Pfam" id="PF00534"/>
    </source>
</evidence>
<gene>
    <name evidence="3" type="ORF">X474_02440</name>
</gene>
<dbReference type="Gene3D" id="3.40.50.2000">
    <property type="entry name" value="Glycogen Phosphorylase B"/>
    <property type="match status" value="2"/>
</dbReference>
<comment type="caution">
    <text evidence="3">The sequence shown here is derived from an EMBL/GenBank/DDBJ whole genome shotgun (WGS) entry which is preliminary data.</text>
</comment>
<dbReference type="GO" id="GO:0016758">
    <property type="term" value="F:hexosyltransferase activity"/>
    <property type="evidence" value="ECO:0007669"/>
    <property type="project" value="TreeGrafter"/>
</dbReference>
<dbReference type="InParanoid" id="A0A0D2K1Z5"/>
<dbReference type="Pfam" id="PF13439">
    <property type="entry name" value="Glyco_transf_4"/>
    <property type="match status" value="1"/>
</dbReference>
<dbReference type="CDD" id="cd03801">
    <property type="entry name" value="GT4_PimA-like"/>
    <property type="match status" value="1"/>
</dbReference>
<evidence type="ECO:0000259" key="2">
    <source>
        <dbReference type="Pfam" id="PF13439"/>
    </source>
</evidence>
<dbReference type="AlphaFoldDB" id="A0A0D2K1Z5"/>
<feature type="domain" description="Glycosyltransferase subfamily 4-like N-terminal" evidence="2">
    <location>
        <begin position="81"/>
        <end position="232"/>
    </location>
</feature>
<dbReference type="Proteomes" id="UP000032233">
    <property type="component" value="Unassembled WGS sequence"/>
</dbReference>
<name>A0A0D2K1Z5_9BACT</name>
<dbReference type="EMBL" id="AZAC01000002">
    <property type="protein sequence ID" value="KIX15700.1"/>
    <property type="molecule type" value="Genomic_DNA"/>
</dbReference>
<accession>A0A0D2K1Z5</accession>
<evidence type="ECO:0008006" key="5">
    <source>
        <dbReference type="Google" id="ProtNLM"/>
    </source>
</evidence>
<dbReference type="InterPro" id="IPR001296">
    <property type="entry name" value="Glyco_trans_1"/>
</dbReference>
<organism evidence="3 4">
    <name type="scientific">Dethiosulfatarculus sandiegensis</name>
    <dbReference type="NCBI Taxonomy" id="1429043"/>
    <lineage>
        <taxon>Bacteria</taxon>
        <taxon>Pseudomonadati</taxon>
        <taxon>Thermodesulfobacteriota</taxon>
        <taxon>Desulfarculia</taxon>
        <taxon>Desulfarculales</taxon>
        <taxon>Desulfarculaceae</taxon>
        <taxon>Dethiosulfatarculus</taxon>
    </lineage>
</organism>
<dbReference type="SUPFAM" id="SSF53756">
    <property type="entry name" value="UDP-Glycosyltransferase/glycogen phosphorylase"/>
    <property type="match status" value="1"/>
</dbReference>
<evidence type="ECO:0000313" key="4">
    <source>
        <dbReference type="Proteomes" id="UP000032233"/>
    </source>
</evidence>
<dbReference type="PANTHER" id="PTHR45947:SF3">
    <property type="entry name" value="SULFOQUINOVOSYL TRANSFERASE SQD2"/>
    <property type="match status" value="1"/>
</dbReference>
<dbReference type="PANTHER" id="PTHR45947">
    <property type="entry name" value="SULFOQUINOVOSYL TRANSFERASE SQD2"/>
    <property type="match status" value="1"/>
</dbReference>
<evidence type="ECO:0000313" key="3">
    <source>
        <dbReference type="EMBL" id="KIX15700.1"/>
    </source>
</evidence>